<evidence type="ECO:0000313" key="2">
    <source>
        <dbReference type="Proteomes" id="UP000735302"/>
    </source>
</evidence>
<accession>A0AAV4BN40</accession>
<reference evidence="1 2" key="1">
    <citation type="journal article" date="2021" name="Elife">
        <title>Chloroplast acquisition without the gene transfer in kleptoplastic sea slugs, Plakobranchus ocellatus.</title>
        <authorList>
            <person name="Maeda T."/>
            <person name="Takahashi S."/>
            <person name="Yoshida T."/>
            <person name="Shimamura S."/>
            <person name="Takaki Y."/>
            <person name="Nagai Y."/>
            <person name="Toyoda A."/>
            <person name="Suzuki Y."/>
            <person name="Arimoto A."/>
            <person name="Ishii H."/>
            <person name="Satoh N."/>
            <person name="Nishiyama T."/>
            <person name="Hasebe M."/>
            <person name="Maruyama T."/>
            <person name="Minagawa J."/>
            <person name="Obokata J."/>
            <person name="Shigenobu S."/>
        </authorList>
    </citation>
    <scope>NUCLEOTIDE SEQUENCE [LARGE SCALE GENOMIC DNA]</scope>
</reference>
<comment type="caution">
    <text evidence="1">The sequence shown here is derived from an EMBL/GenBank/DDBJ whole genome shotgun (WGS) entry which is preliminary data.</text>
</comment>
<protein>
    <submittedName>
        <fullName evidence="1">Guanylate cyclase 32e</fullName>
    </submittedName>
</protein>
<evidence type="ECO:0000313" key="1">
    <source>
        <dbReference type="EMBL" id="GFO21970.1"/>
    </source>
</evidence>
<proteinExistence type="predicted"/>
<dbReference type="AlphaFoldDB" id="A0AAV4BN40"/>
<organism evidence="1 2">
    <name type="scientific">Plakobranchus ocellatus</name>
    <dbReference type="NCBI Taxonomy" id="259542"/>
    <lineage>
        <taxon>Eukaryota</taxon>
        <taxon>Metazoa</taxon>
        <taxon>Spiralia</taxon>
        <taxon>Lophotrochozoa</taxon>
        <taxon>Mollusca</taxon>
        <taxon>Gastropoda</taxon>
        <taxon>Heterobranchia</taxon>
        <taxon>Euthyneura</taxon>
        <taxon>Panpulmonata</taxon>
        <taxon>Sacoglossa</taxon>
        <taxon>Placobranchoidea</taxon>
        <taxon>Plakobranchidae</taxon>
        <taxon>Plakobranchus</taxon>
    </lineage>
</organism>
<gene>
    <name evidence="1" type="ORF">PoB_004847500</name>
</gene>
<name>A0AAV4BN40_9GAST</name>
<dbReference type="EMBL" id="BLXT01005315">
    <property type="protein sequence ID" value="GFO21970.1"/>
    <property type="molecule type" value="Genomic_DNA"/>
</dbReference>
<keyword evidence="2" id="KW-1185">Reference proteome</keyword>
<dbReference type="Proteomes" id="UP000735302">
    <property type="component" value="Unassembled WGS sequence"/>
</dbReference>
<sequence>MGNVASFHGVVEAALLSKVKRRSQILHFLHGSPDYRAQQVLFCAHSTSVLTPQSTVQRHRSIRNIMRNRLVSFSTQMTHSGGRPTSVHPDYVLPNAFLT</sequence>